<protein>
    <recommendedName>
        <fullName evidence="2">DUF6268 domain-containing protein</fullName>
    </recommendedName>
</protein>
<name>A0A212JK51_9BACT</name>
<dbReference type="EMBL" id="FLUM01000002">
    <property type="protein sequence ID" value="SBV99816.1"/>
    <property type="molecule type" value="Genomic_DNA"/>
</dbReference>
<gene>
    <name evidence="3" type="ORF">KL86DYS1_20032</name>
</gene>
<evidence type="ECO:0000313" key="3">
    <source>
        <dbReference type="EMBL" id="SBV99816.1"/>
    </source>
</evidence>
<keyword evidence="1" id="KW-0732">Signal</keyword>
<dbReference type="Pfam" id="PF19783">
    <property type="entry name" value="DUF6268"/>
    <property type="match status" value="1"/>
</dbReference>
<feature type="chain" id="PRO_5011967716" description="DUF6268 domain-containing protein" evidence="1">
    <location>
        <begin position="20"/>
        <end position="300"/>
    </location>
</feature>
<reference evidence="3" key="1">
    <citation type="submission" date="2016-04" db="EMBL/GenBank/DDBJ databases">
        <authorList>
            <person name="Evans L.H."/>
            <person name="Alamgir A."/>
            <person name="Owens N."/>
            <person name="Weber N.D."/>
            <person name="Virtaneva K."/>
            <person name="Barbian K."/>
            <person name="Babar A."/>
            <person name="Rosenke K."/>
        </authorList>
    </citation>
    <scope>NUCLEOTIDE SEQUENCE</scope>
    <source>
        <strain evidence="3">86-1</strain>
    </source>
</reference>
<dbReference type="RefSeq" id="WP_296941111.1">
    <property type="nucleotide sequence ID" value="NZ_LT599032.1"/>
</dbReference>
<evidence type="ECO:0000259" key="2">
    <source>
        <dbReference type="Pfam" id="PF19783"/>
    </source>
</evidence>
<feature type="signal peptide" evidence="1">
    <location>
        <begin position="1"/>
        <end position="19"/>
    </location>
</feature>
<sequence>MRFLFILLLITTVNTGAYAQAFLKTEYIGSSSYEDIDNNKTGGKGDAKVISGGIQIPFYMKMNENNRPTTWGMAIGGSYTSFNNKNIPADLCPSEILNAQISLLHMRPVSKKWSLLASLGAGAYTAHADISRIKMKNILAHGGAIFIWHLKDNLDIGGGLAVNNSFGYPMAFPSLYLDWRLGGRYEVKVSMMNAVEISAGMRVHENIKLGIIGEMNGSMALEEVNGEDMMFTHQYMVAGFRPEFTLGKSFSLSLTAGVSAIRPAYYTKRTLKSFFKAMDREHDPEFKVAPYVSLALAYKF</sequence>
<dbReference type="InterPro" id="IPR046235">
    <property type="entry name" value="DUF6268"/>
</dbReference>
<proteinExistence type="predicted"/>
<accession>A0A212JK51</accession>
<evidence type="ECO:0000256" key="1">
    <source>
        <dbReference type="SAM" id="SignalP"/>
    </source>
</evidence>
<feature type="domain" description="DUF6268" evidence="2">
    <location>
        <begin position="16"/>
        <end position="299"/>
    </location>
</feature>
<dbReference type="AlphaFoldDB" id="A0A212JK51"/>
<organism evidence="3">
    <name type="scientific">uncultured Dysgonomonas sp</name>
    <dbReference type="NCBI Taxonomy" id="206096"/>
    <lineage>
        <taxon>Bacteria</taxon>
        <taxon>Pseudomonadati</taxon>
        <taxon>Bacteroidota</taxon>
        <taxon>Bacteroidia</taxon>
        <taxon>Bacteroidales</taxon>
        <taxon>Dysgonomonadaceae</taxon>
        <taxon>Dysgonomonas</taxon>
        <taxon>environmental samples</taxon>
    </lineage>
</organism>